<proteinExistence type="predicted"/>
<evidence type="ECO:0000313" key="1">
    <source>
        <dbReference type="EMBL" id="KJA19105.1"/>
    </source>
</evidence>
<name>A0A0D2PG85_HYPSF</name>
<dbReference type="Proteomes" id="UP000054270">
    <property type="component" value="Unassembled WGS sequence"/>
</dbReference>
<sequence>MDESQCFGNAWSGREGMLRILERHGKKYLGSVANDSEGIVEAVRYGEDVLPWPYKDLFHRSAEEFFLLG</sequence>
<dbReference type="EMBL" id="KN817581">
    <property type="protein sequence ID" value="KJA19105.1"/>
    <property type="molecule type" value="Genomic_DNA"/>
</dbReference>
<organism evidence="1 2">
    <name type="scientific">Hypholoma sublateritium (strain FD-334 SS-4)</name>
    <dbReference type="NCBI Taxonomy" id="945553"/>
    <lineage>
        <taxon>Eukaryota</taxon>
        <taxon>Fungi</taxon>
        <taxon>Dikarya</taxon>
        <taxon>Basidiomycota</taxon>
        <taxon>Agaricomycotina</taxon>
        <taxon>Agaricomycetes</taxon>
        <taxon>Agaricomycetidae</taxon>
        <taxon>Agaricales</taxon>
        <taxon>Agaricineae</taxon>
        <taxon>Strophariaceae</taxon>
        <taxon>Hypholoma</taxon>
    </lineage>
</organism>
<keyword evidence="2" id="KW-1185">Reference proteome</keyword>
<evidence type="ECO:0000313" key="2">
    <source>
        <dbReference type="Proteomes" id="UP000054270"/>
    </source>
</evidence>
<reference evidence="2" key="1">
    <citation type="submission" date="2014-04" db="EMBL/GenBank/DDBJ databases">
        <title>Evolutionary Origins and Diversification of the Mycorrhizal Mutualists.</title>
        <authorList>
            <consortium name="DOE Joint Genome Institute"/>
            <consortium name="Mycorrhizal Genomics Consortium"/>
            <person name="Kohler A."/>
            <person name="Kuo A."/>
            <person name="Nagy L.G."/>
            <person name="Floudas D."/>
            <person name="Copeland A."/>
            <person name="Barry K.W."/>
            <person name="Cichocki N."/>
            <person name="Veneault-Fourrey C."/>
            <person name="LaButti K."/>
            <person name="Lindquist E.A."/>
            <person name="Lipzen A."/>
            <person name="Lundell T."/>
            <person name="Morin E."/>
            <person name="Murat C."/>
            <person name="Riley R."/>
            <person name="Ohm R."/>
            <person name="Sun H."/>
            <person name="Tunlid A."/>
            <person name="Henrissat B."/>
            <person name="Grigoriev I.V."/>
            <person name="Hibbett D.S."/>
            <person name="Martin F."/>
        </authorList>
    </citation>
    <scope>NUCLEOTIDE SEQUENCE [LARGE SCALE GENOMIC DNA]</scope>
    <source>
        <strain evidence="2">FD-334 SS-4</strain>
    </source>
</reference>
<protein>
    <submittedName>
        <fullName evidence="1">Uncharacterized protein</fullName>
    </submittedName>
</protein>
<accession>A0A0D2PG85</accession>
<gene>
    <name evidence="1" type="ORF">HYPSUDRAFT_44566</name>
</gene>
<dbReference type="AlphaFoldDB" id="A0A0D2PG85"/>